<dbReference type="VEuPathDB" id="FungiDB:MGL_2617"/>
<gene>
    <name evidence="2" type="ORF">MGL_2617</name>
</gene>
<feature type="compositionally biased region" description="Basic residues" evidence="1">
    <location>
        <begin position="1"/>
        <end position="10"/>
    </location>
</feature>
<dbReference type="InParanoid" id="A8Q4R6"/>
<accession>A8Q4R6</accession>
<feature type="region of interest" description="Disordered" evidence="1">
    <location>
        <begin position="355"/>
        <end position="455"/>
    </location>
</feature>
<evidence type="ECO:0000313" key="2">
    <source>
        <dbReference type="EMBL" id="EDP43021.1"/>
    </source>
</evidence>
<keyword evidence="3" id="KW-1185">Reference proteome</keyword>
<feature type="region of interest" description="Disordered" evidence="1">
    <location>
        <begin position="296"/>
        <end position="325"/>
    </location>
</feature>
<feature type="region of interest" description="Disordered" evidence="1">
    <location>
        <begin position="183"/>
        <end position="269"/>
    </location>
</feature>
<dbReference type="EMBL" id="AAYY01000009">
    <property type="protein sequence ID" value="EDP43021.1"/>
    <property type="molecule type" value="Genomic_DNA"/>
</dbReference>
<dbReference type="STRING" id="425265.A8Q4R6"/>
<sequence length="1028" mass="115916">MASGRLRSRSVRHDSSLPLFVITPAESQGTASAEPPQGQDLLLSPSVADVTSPYVQDLERWTPAPEPSFSRERRSNRTHARTGSSGVPQNRSSSPLPSLPQPCGPLEGVQAKLLRYETDVFKPHNWRRWMGINTLKSVSSLPSLRLRSSSNDEPPSIVPTREARAESACSDHPLDTIGVLHRESASLTPTASRTTSHRRSLSIPTTRNPSPDSFPRGQAVSFARPPMSEDQASLGPDETRSQHAGRRSSLSTEDPGAIHAKQVSSLSRRAVPISSAAGKAPLIVQPQPRVPSALLDRRWSGQDSSTSSQGDDTSDTSDPMDNDANESIQTLSLSHCNVLTNKELHASRRKMRKLPAELRDENASRPDSTSAQVVRSSRVRHTPDEVGSSRATTPNRTPSPFMEGGVGTRLRPALRTPQRSTGGSWSDENVAPERESVVTPPASSAGSNRPHMWRRRERRAWNQASVEEEIDDDEQPQPRPVHRSSHVFVSPVQSDTPELVYDMLHENQRGIVLFGVSKRFSSNVLFVWDPSPWTDADGCNTALDTSTMQLPDSTWEWVHPTWLVDMTGNTDEDGWQYSGSFTGLRFWRKPIQSAAKSGPRHWWQTLHKFAQSIDANLMARRESKEASRPDEGMEAFMRSVRSRSEKWTSKPGIWTFVRRRRWVRMRRRIGNAHLSKGLGIPTADGSLVLVSETCATSDNASTNDQVLLGFESAIEDDVDNDEQNLTEKQHLLVAIERLHHLLPFFMIPSSHLAEALPPTQPLMASELEKWSRHFRFILEEETYLQNPFFALGWIQRWLARPDLKDLTRRLRQQERTYQKTYVSSAQRNDRTDQQLMKEKMLQCEQCLSMSTTLSLPTKPTVDVDEFYPHRPSSPFTPSECLLLSSRGCCNVRPSIVRQAVVEHNFAMVMNLMRLCLVDRLRVDLWLMWLHGCLNAPDDSHGAELEGSLSLLQQEWYRRRSMLHDMQRLGRTPAAFSPLIERILRNRIYDYTHSAPILLDVWDILVAHVCTICLLIPDLVSYLHVSLMY</sequence>
<feature type="region of interest" description="Disordered" evidence="1">
    <location>
        <begin position="1"/>
        <end position="104"/>
    </location>
</feature>
<reference evidence="2 3" key="1">
    <citation type="journal article" date="2007" name="Proc. Natl. Acad. Sci. U.S.A.">
        <title>Dandruff-associated Malassezia genomes reveal convergent and divergent virulence traits shared with plant and human fungal pathogens.</title>
        <authorList>
            <person name="Xu J."/>
            <person name="Saunders C.W."/>
            <person name="Hu P."/>
            <person name="Grant R.A."/>
            <person name="Boekhout T."/>
            <person name="Kuramae E.E."/>
            <person name="Kronstad J.W."/>
            <person name="Deangelis Y.M."/>
            <person name="Reeder N.L."/>
            <person name="Johnstone K.R."/>
            <person name="Leland M."/>
            <person name="Fieno A.M."/>
            <person name="Begley W.M."/>
            <person name="Sun Y."/>
            <person name="Lacey M.P."/>
            <person name="Chaudhary T."/>
            <person name="Keough T."/>
            <person name="Chu L."/>
            <person name="Sears R."/>
            <person name="Yuan B."/>
            <person name="Dawson T.L.Jr."/>
        </authorList>
    </citation>
    <scope>NUCLEOTIDE SEQUENCE [LARGE SCALE GENOMIC DNA]</scope>
    <source>
        <strain evidence="3">ATCC MYA-4612 / CBS 7966</strain>
    </source>
</reference>
<dbReference type="GeneID" id="5854540"/>
<feature type="compositionally biased region" description="Acidic residues" evidence="1">
    <location>
        <begin position="466"/>
        <end position="475"/>
    </location>
</feature>
<feature type="compositionally biased region" description="Polar residues" evidence="1">
    <location>
        <begin position="185"/>
        <end position="194"/>
    </location>
</feature>
<dbReference type="OMA" id="WIQRWLA"/>
<feature type="compositionally biased region" description="Polar residues" evidence="1">
    <location>
        <begin position="81"/>
        <end position="91"/>
    </location>
</feature>
<comment type="caution">
    <text evidence="2">The sequence shown here is derived from an EMBL/GenBank/DDBJ whole genome shotgun (WGS) entry which is preliminary data.</text>
</comment>
<feature type="compositionally biased region" description="Polar residues" evidence="1">
    <location>
        <begin position="389"/>
        <end position="398"/>
    </location>
</feature>
<dbReference type="KEGG" id="mgl:MGL_2617"/>
<dbReference type="RefSeq" id="XP_001730235.1">
    <property type="nucleotide sequence ID" value="XM_001730183.1"/>
</dbReference>
<name>A8Q4R6_MALGO</name>
<feature type="compositionally biased region" description="Polar residues" evidence="1">
    <location>
        <begin position="417"/>
        <end position="427"/>
    </location>
</feature>
<feature type="compositionally biased region" description="Low complexity" evidence="1">
    <location>
        <begin position="301"/>
        <end position="311"/>
    </location>
</feature>
<evidence type="ECO:0000313" key="3">
    <source>
        <dbReference type="Proteomes" id="UP000008837"/>
    </source>
</evidence>
<feature type="compositionally biased region" description="Polar residues" evidence="1">
    <location>
        <begin position="365"/>
        <end position="375"/>
    </location>
</feature>
<feature type="region of interest" description="Disordered" evidence="1">
    <location>
        <begin position="466"/>
        <end position="485"/>
    </location>
</feature>
<feature type="compositionally biased region" description="Acidic residues" evidence="1">
    <location>
        <begin position="312"/>
        <end position="324"/>
    </location>
</feature>
<evidence type="ECO:0000256" key="1">
    <source>
        <dbReference type="SAM" id="MobiDB-lite"/>
    </source>
</evidence>
<feature type="region of interest" description="Disordered" evidence="1">
    <location>
        <begin position="143"/>
        <end position="169"/>
    </location>
</feature>
<proteinExistence type="predicted"/>
<feature type="compositionally biased region" description="Polar residues" evidence="1">
    <location>
        <begin position="202"/>
        <end position="211"/>
    </location>
</feature>
<evidence type="ECO:0008006" key="4">
    <source>
        <dbReference type="Google" id="ProtNLM"/>
    </source>
</evidence>
<protein>
    <recommendedName>
        <fullName evidence="4">Peroxin/Ferlin domain-containing protein</fullName>
    </recommendedName>
</protein>
<dbReference type="AlphaFoldDB" id="A8Q4R6"/>
<dbReference type="Proteomes" id="UP000008837">
    <property type="component" value="Unassembled WGS sequence"/>
</dbReference>
<feature type="compositionally biased region" description="Basic and acidic residues" evidence="1">
    <location>
        <begin position="355"/>
        <end position="364"/>
    </location>
</feature>
<organism evidence="2 3">
    <name type="scientific">Malassezia globosa (strain ATCC MYA-4612 / CBS 7966)</name>
    <name type="common">Dandruff-associated fungus</name>
    <dbReference type="NCBI Taxonomy" id="425265"/>
    <lineage>
        <taxon>Eukaryota</taxon>
        <taxon>Fungi</taxon>
        <taxon>Dikarya</taxon>
        <taxon>Basidiomycota</taxon>
        <taxon>Ustilaginomycotina</taxon>
        <taxon>Malasseziomycetes</taxon>
        <taxon>Malasseziales</taxon>
        <taxon>Malasseziaceae</taxon>
        <taxon>Malassezia</taxon>
    </lineage>
</organism>
<dbReference type="OrthoDB" id="272077at2759"/>